<dbReference type="PANTHER" id="PTHR43133:SF8">
    <property type="entry name" value="RNA POLYMERASE SIGMA FACTOR HI_1459-RELATED"/>
    <property type="match status" value="1"/>
</dbReference>
<proteinExistence type="inferred from homology"/>
<keyword evidence="2" id="KW-0805">Transcription regulation</keyword>
<feature type="domain" description="RNA polymerase sigma factor 70 region 4 type 2" evidence="6">
    <location>
        <begin position="102"/>
        <end position="152"/>
    </location>
</feature>
<dbReference type="SUPFAM" id="SSF88659">
    <property type="entry name" value="Sigma3 and sigma4 domains of RNA polymerase sigma factors"/>
    <property type="match status" value="1"/>
</dbReference>
<dbReference type="InterPro" id="IPR039425">
    <property type="entry name" value="RNA_pol_sigma-70-like"/>
</dbReference>
<evidence type="ECO:0000256" key="3">
    <source>
        <dbReference type="ARBA" id="ARBA00023082"/>
    </source>
</evidence>
<evidence type="ECO:0000256" key="2">
    <source>
        <dbReference type="ARBA" id="ARBA00023015"/>
    </source>
</evidence>
<evidence type="ECO:0000256" key="4">
    <source>
        <dbReference type="ARBA" id="ARBA00023125"/>
    </source>
</evidence>
<evidence type="ECO:0000256" key="1">
    <source>
        <dbReference type="ARBA" id="ARBA00010641"/>
    </source>
</evidence>
<dbReference type="CDD" id="cd06171">
    <property type="entry name" value="Sigma70_r4"/>
    <property type="match status" value="1"/>
</dbReference>
<evidence type="ECO:0000313" key="7">
    <source>
        <dbReference type="EMBL" id="QDU19672.1"/>
    </source>
</evidence>
<keyword evidence="5" id="KW-0804">Transcription</keyword>
<accession>A0A517XQA1</accession>
<dbReference type="GO" id="GO:0016987">
    <property type="term" value="F:sigma factor activity"/>
    <property type="evidence" value="ECO:0007669"/>
    <property type="project" value="UniProtKB-KW"/>
</dbReference>
<evidence type="ECO:0000313" key="8">
    <source>
        <dbReference type="Proteomes" id="UP000319576"/>
    </source>
</evidence>
<dbReference type="Proteomes" id="UP000319576">
    <property type="component" value="Chromosome"/>
</dbReference>
<dbReference type="GO" id="GO:0006352">
    <property type="term" value="P:DNA-templated transcription initiation"/>
    <property type="evidence" value="ECO:0007669"/>
    <property type="project" value="InterPro"/>
</dbReference>
<protein>
    <submittedName>
        <fullName evidence="7">ECF RNA polymerase sigma factor SigE</fullName>
    </submittedName>
</protein>
<dbReference type="Pfam" id="PF08281">
    <property type="entry name" value="Sigma70_r4_2"/>
    <property type="match status" value="1"/>
</dbReference>
<dbReference type="InterPro" id="IPR013324">
    <property type="entry name" value="RNA_pol_sigma_r3/r4-like"/>
</dbReference>
<evidence type="ECO:0000256" key="5">
    <source>
        <dbReference type="ARBA" id="ARBA00023163"/>
    </source>
</evidence>
<keyword evidence="3" id="KW-0731">Sigma factor</keyword>
<dbReference type="InterPro" id="IPR013249">
    <property type="entry name" value="RNA_pol_sigma70_r4_t2"/>
</dbReference>
<dbReference type="Gene3D" id="1.10.10.10">
    <property type="entry name" value="Winged helix-like DNA-binding domain superfamily/Winged helix DNA-binding domain"/>
    <property type="match status" value="1"/>
</dbReference>
<keyword evidence="8" id="KW-1185">Reference proteome</keyword>
<comment type="similarity">
    <text evidence="1">Belongs to the sigma-70 factor family. ECF subfamily.</text>
</comment>
<dbReference type="PANTHER" id="PTHR43133">
    <property type="entry name" value="RNA POLYMERASE ECF-TYPE SIGMA FACTO"/>
    <property type="match status" value="1"/>
</dbReference>
<dbReference type="InterPro" id="IPR013325">
    <property type="entry name" value="RNA_pol_sigma_r2"/>
</dbReference>
<gene>
    <name evidence="7" type="primary">sigE_9</name>
    <name evidence="7" type="ORF">ETAA1_16020</name>
</gene>
<organism evidence="7 8">
    <name type="scientific">Urbifossiella limnaea</name>
    <dbReference type="NCBI Taxonomy" id="2528023"/>
    <lineage>
        <taxon>Bacteria</taxon>
        <taxon>Pseudomonadati</taxon>
        <taxon>Planctomycetota</taxon>
        <taxon>Planctomycetia</taxon>
        <taxon>Gemmatales</taxon>
        <taxon>Gemmataceae</taxon>
        <taxon>Urbifossiella</taxon>
    </lineage>
</organism>
<name>A0A517XQA1_9BACT</name>
<dbReference type="RefSeq" id="WP_202920740.1">
    <property type="nucleotide sequence ID" value="NZ_CP036273.1"/>
</dbReference>
<dbReference type="EMBL" id="CP036273">
    <property type="protein sequence ID" value="QDU19672.1"/>
    <property type="molecule type" value="Genomic_DNA"/>
</dbReference>
<dbReference type="KEGG" id="uli:ETAA1_16020"/>
<keyword evidence="4" id="KW-0238">DNA-binding</keyword>
<sequence>MNQTLDLCGPARLDSLGGRPATAAVSDKAVARAYSVAFRMTGNEADAEAATQQALLRLGRQLDAGSLYQFTVRAVVDLRRTRPTDRDEPVSGDAPSGHRLSRLEAAIAALPPAYRDPFVLADVEGMSAAAVGELLGVSVSVVKDQLHRARMLLCAALRDGR</sequence>
<dbReference type="AlphaFoldDB" id="A0A517XQA1"/>
<dbReference type="GO" id="GO:0003677">
    <property type="term" value="F:DNA binding"/>
    <property type="evidence" value="ECO:0007669"/>
    <property type="project" value="UniProtKB-KW"/>
</dbReference>
<reference evidence="7 8" key="1">
    <citation type="submission" date="2019-02" db="EMBL/GenBank/DDBJ databases">
        <title>Deep-cultivation of Planctomycetes and their phenomic and genomic characterization uncovers novel biology.</title>
        <authorList>
            <person name="Wiegand S."/>
            <person name="Jogler M."/>
            <person name="Boedeker C."/>
            <person name="Pinto D."/>
            <person name="Vollmers J."/>
            <person name="Rivas-Marin E."/>
            <person name="Kohn T."/>
            <person name="Peeters S.H."/>
            <person name="Heuer A."/>
            <person name="Rast P."/>
            <person name="Oberbeckmann S."/>
            <person name="Bunk B."/>
            <person name="Jeske O."/>
            <person name="Meyerdierks A."/>
            <person name="Storesund J.E."/>
            <person name="Kallscheuer N."/>
            <person name="Luecker S."/>
            <person name="Lage O.M."/>
            <person name="Pohl T."/>
            <person name="Merkel B.J."/>
            <person name="Hornburger P."/>
            <person name="Mueller R.-W."/>
            <person name="Bruemmer F."/>
            <person name="Labrenz M."/>
            <person name="Spormann A.M."/>
            <person name="Op den Camp H."/>
            <person name="Overmann J."/>
            <person name="Amann R."/>
            <person name="Jetten M.S.M."/>
            <person name="Mascher T."/>
            <person name="Medema M.H."/>
            <person name="Devos D.P."/>
            <person name="Kaster A.-K."/>
            <person name="Ovreas L."/>
            <person name="Rohde M."/>
            <person name="Galperin M.Y."/>
            <person name="Jogler C."/>
        </authorList>
    </citation>
    <scope>NUCLEOTIDE SEQUENCE [LARGE SCALE GENOMIC DNA]</scope>
    <source>
        <strain evidence="7 8">ETA_A1</strain>
    </source>
</reference>
<dbReference type="InterPro" id="IPR036388">
    <property type="entry name" value="WH-like_DNA-bd_sf"/>
</dbReference>
<dbReference type="SUPFAM" id="SSF88946">
    <property type="entry name" value="Sigma2 domain of RNA polymerase sigma factors"/>
    <property type="match status" value="1"/>
</dbReference>
<evidence type="ECO:0000259" key="6">
    <source>
        <dbReference type="Pfam" id="PF08281"/>
    </source>
</evidence>